<dbReference type="OrthoDB" id="284782at2759"/>
<feature type="repeat" description="WD" evidence="1">
    <location>
        <begin position="114"/>
        <end position="145"/>
    </location>
</feature>
<dbReference type="InterPro" id="IPR001680">
    <property type="entry name" value="WD40_rpt"/>
</dbReference>
<dbReference type="Proteomes" id="UP000692954">
    <property type="component" value="Unassembled WGS sequence"/>
</dbReference>
<dbReference type="PROSITE" id="PS50294">
    <property type="entry name" value="WD_REPEATS_REGION"/>
    <property type="match status" value="1"/>
</dbReference>
<dbReference type="PANTHER" id="PTHR19920:SF0">
    <property type="entry name" value="CYTOSOLIC IRON-SULFUR PROTEIN ASSEMBLY PROTEIN CIAO1-RELATED"/>
    <property type="match status" value="1"/>
</dbReference>
<evidence type="ECO:0000256" key="1">
    <source>
        <dbReference type="PROSITE-ProRule" id="PRU00221"/>
    </source>
</evidence>
<dbReference type="PROSITE" id="PS50082">
    <property type="entry name" value="WD_REPEATS_2"/>
    <property type="match status" value="2"/>
</dbReference>
<comment type="caution">
    <text evidence="2">The sequence shown here is derived from an EMBL/GenBank/DDBJ whole genome shotgun (WGS) entry which is preliminary data.</text>
</comment>
<keyword evidence="1" id="KW-0853">WD repeat</keyword>
<name>A0A8S1QL60_9CILI</name>
<dbReference type="SMART" id="SM00320">
    <property type="entry name" value="WD40"/>
    <property type="match status" value="5"/>
</dbReference>
<evidence type="ECO:0000313" key="3">
    <source>
        <dbReference type="Proteomes" id="UP000692954"/>
    </source>
</evidence>
<dbReference type="Pfam" id="PF00400">
    <property type="entry name" value="WD40"/>
    <property type="match status" value="3"/>
</dbReference>
<dbReference type="GO" id="GO:0097361">
    <property type="term" value="C:cytosolic [4Fe-4S] assembly targeting complex"/>
    <property type="evidence" value="ECO:0007669"/>
    <property type="project" value="TreeGrafter"/>
</dbReference>
<dbReference type="AlphaFoldDB" id="A0A8S1QL60"/>
<evidence type="ECO:0000313" key="2">
    <source>
        <dbReference type="EMBL" id="CAD8115914.1"/>
    </source>
</evidence>
<protein>
    <recommendedName>
        <fullName evidence="4">WD40-repeat-containing domain</fullName>
    </recommendedName>
</protein>
<organism evidence="2 3">
    <name type="scientific">Paramecium sonneborni</name>
    <dbReference type="NCBI Taxonomy" id="65129"/>
    <lineage>
        <taxon>Eukaryota</taxon>
        <taxon>Sar</taxon>
        <taxon>Alveolata</taxon>
        <taxon>Ciliophora</taxon>
        <taxon>Intramacronucleata</taxon>
        <taxon>Oligohymenophorea</taxon>
        <taxon>Peniculida</taxon>
        <taxon>Parameciidae</taxon>
        <taxon>Paramecium</taxon>
    </lineage>
</organism>
<dbReference type="EMBL" id="CAJJDN010000109">
    <property type="protein sequence ID" value="CAD8115914.1"/>
    <property type="molecule type" value="Genomic_DNA"/>
</dbReference>
<keyword evidence="3" id="KW-1185">Reference proteome</keyword>
<accession>A0A8S1QL60</accession>
<reference evidence="2" key="1">
    <citation type="submission" date="2021-01" db="EMBL/GenBank/DDBJ databases">
        <authorList>
            <consortium name="Genoscope - CEA"/>
            <person name="William W."/>
        </authorList>
    </citation>
    <scope>NUCLEOTIDE SEQUENCE</scope>
</reference>
<gene>
    <name evidence="2" type="ORF">PSON_ATCC_30995.1.T1090175</name>
</gene>
<feature type="repeat" description="WD" evidence="1">
    <location>
        <begin position="70"/>
        <end position="102"/>
    </location>
</feature>
<dbReference type="GO" id="GO:0016226">
    <property type="term" value="P:iron-sulfur cluster assembly"/>
    <property type="evidence" value="ECO:0007669"/>
    <property type="project" value="TreeGrafter"/>
</dbReference>
<evidence type="ECO:0008006" key="4">
    <source>
        <dbReference type="Google" id="ProtNLM"/>
    </source>
</evidence>
<sequence length="334" mass="39438">MLQQEQKDKFRELLQRKNQDKLYSRYKRIESEAKICDLSFSGSKLITAQDIDVVIYHFDQEKLIQNETIQNLHKYLIYSVCFSKSGNWFFTAGYETIIKLWEKKDNNWKCSQILNSHKDSVLILLMTTDEKQLFSRSRDKTIKIWGKQDEIWQCQRTIQASSGIVESLCINPQNNMLSFGCKNNLLIWHNTIQNKWRKYQAIVSAHTQLIESVCFISDGSQLASGANDIKLWKIFTDNLQYRLTQVIAPLGNVSIMEFNDKLQFLFAVTNKKFIQIWKVEDYSNLNLQQTIQVQKSEIFYEEDQFYESIGVSENGNYVILKDNYNDYLDIWQLK</sequence>
<proteinExistence type="predicted"/>
<dbReference type="PANTHER" id="PTHR19920">
    <property type="entry name" value="WD40 PROTEIN CIAO1"/>
    <property type="match status" value="1"/>
</dbReference>